<dbReference type="KEGG" id="nnu:104595289"/>
<dbReference type="RefSeq" id="XP_010254268.1">
    <property type="nucleotide sequence ID" value="XM_010255966.2"/>
</dbReference>
<proteinExistence type="inferred from homology"/>
<feature type="domain" description="EamA" evidence="7">
    <location>
        <begin position="17"/>
        <end position="156"/>
    </location>
</feature>
<feature type="transmembrane region" description="Helical" evidence="6">
    <location>
        <begin position="306"/>
        <end position="324"/>
    </location>
</feature>
<organism evidence="8 9">
    <name type="scientific">Nelumbo nucifera</name>
    <name type="common">Sacred lotus</name>
    <dbReference type="NCBI Taxonomy" id="4432"/>
    <lineage>
        <taxon>Eukaryota</taxon>
        <taxon>Viridiplantae</taxon>
        <taxon>Streptophyta</taxon>
        <taxon>Embryophyta</taxon>
        <taxon>Tracheophyta</taxon>
        <taxon>Spermatophyta</taxon>
        <taxon>Magnoliopsida</taxon>
        <taxon>Proteales</taxon>
        <taxon>Nelumbonaceae</taxon>
        <taxon>Nelumbo</taxon>
    </lineage>
</organism>
<evidence type="ECO:0000256" key="4">
    <source>
        <dbReference type="ARBA" id="ARBA00022989"/>
    </source>
</evidence>
<dbReference type="GO" id="GO:0005886">
    <property type="term" value="C:plasma membrane"/>
    <property type="evidence" value="ECO:0000318"/>
    <property type="project" value="GO_Central"/>
</dbReference>
<dbReference type="PROSITE" id="PS51257">
    <property type="entry name" value="PROKAR_LIPOPROTEIN"/>
    <property type="match status" value="1"/>
</dbReference>
<dbReference type="PANTHER" id="PTHR31218">
    <property type="entry name" value="WAT1-RELATED PROTEIN"/>
    <property type="match status" value="1"/>
</dbReference>
<evidence type="ECO:0000256" key="2">
    <source>
        <dbReference type="ARBA" id="ARBA00007635"/>
    </source>
</evidence>
<keyword evidence="5 6" id="KW-0472">Membrane</keyword>
<evidence type="ECO:0000256" key="1">
    <source>
        <dbReference type="ARBA" id="ARBA00004141"/>
    </source>
</evidence>
<dbReference type="GeneID" id="104595289"/>
<dbReference type="Gene3D" id="1.10.3730.20">
    <property type="match status" value="1"/>
</dbReference>
<feature type="transmembrane region" description="Helical" evidence="6">
    <location>
        <begin position="280"/>
        <end position="300"/>
    </location>
</feature>
<accession>A0A1U7ZLX5</accession>
<dbReference type="Pfam" id="PF00892">
    <property type="entry name" value="EamA"/>
    <property type="match status" value="2"/>
</dbReference>
<dbReference type="Proteomes" id="UP000189703">
    <property type="component" value="Unplaced"/>
</dbReference>
<dbReference type="OrthoDB" id="1931790at2759"/>
<feature type="transmembrane region" description="Helical" evidence="6">
    <location>
        <begin position="78"/>
        <end position="101"/>
    </location>
</feature>
<dbReference type="InterPro" id="IPR037185">
    <property type="entry name" value="EmrE-like"/>
</dbReference>
<keyword evidence="4 6" id="KW-1133">Transmembrane helix</keyword>
<feature type="domain" description="EamA" evidence="7">
    <location>
        <begin position="185"/>
        <end position="323"/>
    </location>
</feature>
<evidence type="ECO:0000256" key="6">
    <source>
        <dbReference type="RuleBase" id="RU363077"/>
    </source>
</evidence>
<evidence type="ECO:0000256" key="5">
    <source>
        <dbReference type="ARBA" id="ARBA00023136"/>
    </source>
</evidence>
<dbReference type="InterPro" id="IPR030184">
    <property type="entry name" value="WAT1-related"/>
</dbReference>
<gene>
    <name evidence="9" type="primary">LOC104595289</name>
</gene>
<dbReference type="AlphaFoldDB" id="A0A1U7ZLX5"/>
<feature type="transmembrane region" description="Helical" evidence="6">
    <location>
        <begin position="45"/>
        <end position="66"/>
    </location>
</feature>
<feature type="transmembrane region" description="Helical" evidence="6">
    <location>
        <begin position="251"/>
        <end position="268"/>
    </location>
</feature>
<feature type="transmembrane region" description="Helical" evidence="6">
    <location>
        <begin position="147"/>
        <end position="167"/>
    </location>
</feature>
<feature type="transmembrane region" description="Helical" evidence="6">
    <location>
        <begin position="16"/>
        <end position="33"/>
    </location>
</feature>
<protein>
    <recommendedName>
        <fullName evidence="6">WAT1-related protein</fullName>
    </recommendedName>
</protein>
<feature type="transmembrane region" description="Helical" evidence="6">
    <location>
        <begin position="107"/>
        <end position="127"/>
    </location>
</feature>
<evidence type="ECO:0000313" key="8">
    <source>
        <dbReference type="Proteomes" id="UP000189703"/>
    </source>
</evidence>
<dbReference type="OMA" id="HEASAWR"/>
<evidence type="ECO:0000256" key="3">
    <source>
        <dbReference type="ARBA" id="ARBA00022692"/>
    </source>
</evidence>
<reference evidence="9" key="1">
    <citation type="submission" date="2025-08" db="UniProtKB">
        <authorList>
            <consortium name="RefSeq"/>
        </authorList>
    </citation>
    <scope>IDENTIFICATION</scope>
</reference>
<evidence type="ECO:0000313" key="9">
    <source>
        <dbReference type="RefSeq" id="XP_010254268.1"/>
    </source>
</evidence>
<evidence type="ECO:0000259" key="7">
    <source>
        <dbReference type="Pfam" id="PF00892"/>
    </source>
</evidence>
<sequence length="348" mass="38237">MEGKQESIKVMERSQPYFLSIFSSACFAGFNIVSKVSLNKGMSRYVLVVYAHAIGMLTTAVLALLFERKNRPRITFRILTHIFILGLLGPVIAMTTFYAGMGFTSSAFASAMANLVPSMTLILAILFRMEKLNIFKSSSQLKIGGTLIAFAGATIMIIYKGTIVISLSSTHSTKPMASLEKDWVKGSLLLIVSNFSQAAYYILQVTTIKLYSAPISLTLLTCLMGAVQAAVMTTIFDRKASSWRLSWDIKLLAPIYCGVMVFGVTRYIQTLVIQKRGPVFVSAFRPVGTIIVAVMGLFILKEALHLGSILGAVLIFAGLYMVLWGKEKENANELIEKNLHDKGENVEP</sequence>
<feature type="transmembrane region" description="Helical" evidence="6">
    <location>
        <begin position="187"/>
        <end position="203"/>
    </location>
</feature>
<feature type="transmembrane region" description="Helical" evidence="6">
    <location>
        <begin position="210"/>
        <end position="231"/>
    </location>
</feature>
<keyword evidence="8" id="KW-1185">Reference proteome</keyword>
<dbReference type="GO" id="GO:0022857">
    <property type="term" value="F:transmembrane transporter activity"/>
    <property type="evidence" value="ECO:0007669"/>
    <property type="project" value="InterPro"/>
</dbReference>
<dbReference type="InterPro" id="IPR000620">
    <property type="entry name" value="EamA_dom"/>
</dbReference>
<comment type="subcellular location">
    <subcellularLocation>
        <location evidence="1 6">Membrane</location>
        <topology evidence="1 6">Multi-pass membrane protein</topology>
    </subcellularLocation>
</comment>
<name>A0A1U7ZLX5_NELNU</name>
<dbReference type="InParanoid" id="A0A1U7ZLX5"/>
<comment type="similarity">
    <text evidence="2 6">Belongs to the drug/metabolite transporter (DMT) superfamily. Plant drug/metabolite exporter (P-DME) (TC 2.A.7.4) family.</text>
</comment>
<dbReference type="SUPFAM" id="SSF103481">
    <property type="entry name" value="Multidrug resistance efflux transporter EmrE"/>
    <property type="match status" value="2"/>
</dbReference>
<dbReference type="eggNOG" id="ENOG502QUQD">
    <property type="taxonomic scope" value="Eukaryota"/>
</dbReference>
<keyword evidence="3 6" id="KW-0812">Transmembrane</keyword>